<dbReference type="Proteomes" id="UP000243797">
    <property type="component" value="Unassembled WGS sequence"/>
</dbReference>
<name>A0A2K1R1P9_9PEZI</name>
<evidence type="ECO:0000313" key="3">
    <source>
        <dbReference type="Proteomes" id="UP000243797"/>
    </source>
</evidence>
<dbReference type="AlphaFoldDB" id="A0A2K1R1P9"/>
<dbReference type="EMBL" id="NKHZ01000012">
    <property type="protein sequence ID" value="PNS21123.1"/>
    <property type="molecule type" value="Genomic_DNA"/>
</dbReference>
<keyword evidence="3" id="KW-1185">Reference proteome</keyword>
<proteinExistence type="predicted"/>
<comment type="caution">
    <text evidence="2">The sequence shown here is derived from an EMBL/GenBank/DDBJ whole genome shotgun (WGS) entry which is preliminary data.</text>
</comment>
<accession>A0A2K1R1P9</accession>
<gene>
    <name evidence="2" type="ORF">CAC42_3461</name>
</gene>
<feature type="compositionally biased region" description="Polar residues" evidence="1">
    <location>
        <begin position="125"/>
        <end position="143"/>
    </location>
</feature>
<protein>
    <submittedName>
        <fullName evidence="2">Uncharacterized protein</fullName>
    </submittedName>
</protein>
<feature type="region of interest" description="Disordered" evidence="1">
    <location>
        <begin position="111"/>
        <end position="143"/>
    </location>
</feature>
<dbReference type="InParanoid" id="A0A2K1R1P9"/>
<organism evidence="2 3">
    <name type="scientific">Sphaceloma murrayae</name>
    <dbReference type="NCBI Taxonomy" id="2082308"/>
    <lineage>
        <taxon>Eukaryota</taxon>
        <taxon>Fungi</taxon>
        <taxon>Dikarya</taxon>
        <taxon>Ascomycota</taxon>
        <taxon>Pezizomycotina</taxon>
        <taxon>Dothideomycetes</taxon>
        <taxon>Dothideomycetidae</taxon>
        <taxon>Myriangiales</taxon>
        <taxon>Elsinoaceae</taxon>
        <taxon>Sphaceloma</taxon>
    </lineage>
</organism>
<dbReference type="OrthoDB" id="5218421at2759"/>
<reference evidence="2 3" key="1">
    <citation type="submission" date="2017-06" db="EMBL/GenBank/DDBJ databases">
        <title>Draft genome sequence of a variant of Elsinoe murrayae.</title>
        <authorList>
            <person name="Cheng Q."/>
        </authorList>
    </citation>
    <scope>NUCLEOTIDE SEQUENCE [LARGE SCALE GENOMIC DNA]</scope>
    <source>
        <strain evidence="2 3">CQ-2017a</strain>
    </source>
</reference>
<evidence type="ECO:0000256" key="1">
    <source>
        <dbReference type="SAM" id="MobiDB-lite"/>
    </source>
</evidence>
<evidence type="ECO:0000313" key="2">
    <source>
        <dbReference type="EMBL" id="PNS21123.1"/>
    </source>
</evidence>
<sequence>MASILARLSCRFRLVTIPLPYPCSSNNTQPYTHRSLLSNIHISRDPLHIAIIFPLFNIMAANSVYTTDNIAVPTEIQEHFPDQYNMDDPEQARMNYMRIMHEHTKQQFQIATASSRRRHSPATHDMSSLTHESTNGSVSSTAS</sequence>